<dbReference type="GeneID" id="136091822"/>
<dbReference type="Proteomes" id="UP001652625">
    <property type="component" value="Chromosome 15"/>
</dbReference>
<dbReference type="RefSeq" id="XP_065675606.1">
    <property type="nucleotide sequence ID" value="XM_065819534.1"/>
</dbReference>
<dbReference type="InterPro" id="IPR025398">
    <property type="entry name" value="DUF4371"/>
</dbReference>
<proteinExistence type="predicted"/>
<reference evidence="3" key="1">
    <citation type="submission" date="2025-08" db="UniProtKB">
        <authorList>
            <consortium name="RefSeq"/>
        </authorList>
    </citation>
    <scope>IDENTIFICATION</scope>
</reference>
<name>A0ABM4DM25_HYDVU</name>
<feature type="domain" description="TTF-type" evidence="1">
    <location>
        <begin position="31"/>
        <end position="117"/>
    </location>
</feature>
<dbReference type="InterPro" id="IPR006580">
    <property type="entry name" value="Znf_TTF"/>
</dbReference>
<dbReference type="InterPro" id="IPR012337">
    <property type="entry name" value="RNaseH-like_sf"/>
</dbReference>
<dbReference type="PANTHER" id="PTHR45749:SF35">
    <property type="entry name" value="AC-LIKE TRANSPOSASE-RELATED"/>
    <property type="match status" value="1"/>
</dbReference>
<gene>
    <name evidence="3" type="primary">LOC136091822</name>
</gene>
<dbReference type="SMART" id="SM00597">
    <property type="entry name" value="ZnF_TTF"/>
    <property type="match status" value="1"/>
</dbReference>
<organism evidence="2 3">
    <name type="scientific">Hydra vulgaris</name>
    <name type="common">Hydra</name>
    <name type="synonym">Hydra attenuata</name>
    <dbReference type="NCBI Taxonomy" id="6087"/>
    <lineage>
        <taxon>Eukaryota</taxon>
        <taxon>Metazoa</taxon>
        <taxon>Cnidaria</taxon>
        <taxon>Hydrozoa</taxon>
        <taxon>Hydroidolina</taxon>
        <taxon>Anthoathecata</taxon>
        <taxon>Aplanulata</taxon>
        <taxon>Hydridae</taxon>
        <taxon>Hydra</taxon>
    </lineage>
</organism>
<evidence type="ECO:0000313" key="3">
    <source>
        <dbReference type="RefSeq" id="XP_065675606.1"/>
    </source>
</evidence>
<dbReference type="SUPFAM" id="SSF53098">
    <property type="entry name" value="Ribonuclease H-like"/>
    <property type="match status" value="1"/>
</dbReference>
<dbReference type="Pfam" id="PF14291">
    <property type="entry name" value="DUF4371"/>
    <property type="match status" value="1"/>
</dbReference>
<accession>A0ABM4DM25</accession>
<keyword evidence="2" id="KW-1185">Reference proteome</keyword>
<dbReference type="PANTHER" id="PTHR45749">
    <property type="match status" value="1"/>
</dbReference>
<dbReference type="Pfam" id="PF05699">
    <property type="entry name" value="Dimer_Tnp_hAT"/>
    <property type="match status" value="1"/>
</dbReference>
<sequence>MRQLLIEHGPKQVDQFDFPKDSMQRNFSKSHYNRRLVNEDEVRRHWLRYSVSNDSVYCFCCKLFTSSTTTASSLSSNGSHDWKNMSAILSGHEKSSEHLANFQSWKEFELRLRNNNTIDAEHLRLVKKEEQYWQQILKRLVALVRVLGMQNLAFRGTHEKLNTADNGNFLKFVEFLALFDPLMDEHLRKIKDNETHVHYLGKDLQNELIHLLSNAIKQKILKSACDAKYFSIIIDCTPDAGHVEQMTMIIRFLDVISNPKNGVAATAYIKEHFLDFVPLKETTGAGMAETIIKQLGEMSLSIENLRGQGYDNEATAFFHLVQHVYVFFSASTRRWEVLTRYVSNLTVKSLSETRWESRIDALKPLRYQLGDIYDALAEFANDTNLTGASGNSTRVDARFIANSIFSFKFVVSLVVWYDVLFEINMTSKQLQAKDLDMHGAINYLKKTKKFLVNRRNEMEFKKILVDAVEIAVSLEIPALFEPEPTRIRRKNKQFTYEGDDEPIQDPKENFKINFYFAILDTAIQSVEERFTHIQKISSLFGFLYDVHSLQGVTSKEVMEHCLNLEKALQHGDSKDIDAADLCSELKSISRRVERCTLPLDLLNFILKNNLADCVPNTVIALRILLTLPVSVASGERSFSKLKLIKTFLRTSMQQERLAGLATLSIEHEIARNINLMELVSTFRQL</sequence>
<evidence type="ECO:0000259" key="1">
    <source>
        <dbReference type="SMART" id="SM00597"/>
    </source>
</evidence>
<evidence type="ECO:0000313" key="2">
    <source>
        <dbReference type="Proteomes" id="UP001652625"/>
    </source>
</evidence>
<protein>
    <submittedName>
        <fullName evidence="3">Zinc finger MYM-type protein 1-like</fullName>
    </submittedName>
</protein>
<dbReference type="InterPro" id="IPR008906">
    <property type="entry name" value="HATC_C_dom"/>
</dbReference>